<keyword evidence="3" id="KW-1185">Reference proteome</keyword>
<evidence type="ECO:0000256" key="1">
    <source>
        <dbReference type="SAM" id="Coils"/>
    </source>
</evidence>
<keyword evidence="1" id="KW-0175">Coiled coil</keyword>
<gene>
    <name evidence="2" type="ORF">H6G14_29760</name>
</gene>
<dbReference type="Proteomes" id="UP000621307">
    <property type="component" value="Unassembled WGS sequence"/>
</dbReference>
<sequence>MSKELTVIDLQEQAESYRIIAKACMNRRDILKARIKTFKEEEAPRENIKNLEDEILSLEIQIPELLIKASSLDAAEIVKVMTNLENAKQQIEATTRKVLEAVQKFNDTKEVFRVLSLFIRLGAAIINTTATGGTPAAQIASLVSEVDNLTRNL</sequence>
<evidence type="ECO:0000313" key="3">
    <source>
        <dbReference type="Proteomes" id="UP000621307"/>
    </source>
</evidence>
<evidence type="ECO:0000313" key="2">
    <source>
        <dbReference type="EMBL" id="MBD2255402.1"/>
    </source>
</evidence>
<evidence type="ECO:0008006" key="4">
    <source>
        <dbReference type="Google" id="ProtNLM"/>
    </source>
</evidence>
<feature type="coiled-coil region" evidence="1">
    <location>
        <begin position="48"/>
        <end position="104"/>
    </location>
</feature>
<proteinExistence type="predicted"/>
<dbReference type="EMBL" id="JACJQL010000093">
    <property type="protein sequence ID" value="MBD2255402.1"/>
    <property type="molecule type" value="Genomic_DNA"/>
</dbReference>
<protein>
    <recommendedName>
        <fullName evidence="4">Chemotaxis protein</fullName>
    </recommendedName>
</protein>
<organism evidence="2 3">
    <name type="scientific">Nostoc parmelioides FACHB-3921</name>
    <dbReference type="NCBI Taxonomy" id="2692909"/>
    <lineage>
        <taxon>Bacteria</taxon>
        <taxon>Bacillati</taxon>
        <taxon>Cyanobacteriota</taxon>
        <taxon>Cyanophyceae</taxon>
        <taxon>Nostocales</taxon>
        <taxon>Nostocaceae</taxon>
        <taxon>Nostoc</taxon>
    </lineage>
</organism>
<reference evidence="2 3" key="1">
    <citation type="journal article" date="2020" name="ISME J.">
        <title>Comparative genomics reveals insights into cyanobacterial evolution and habitat adaptation.</title>
        <authorList>
            <person name="Chen M.Y."/>
            <person name="Teng W.K."/>
            <person name="Zhao L."/>
            <person name="Hu C.X."/>
            <person name="Zhou Y.K."/>
            <person name="Han B.P."/>
            <person name="Song L.R."/>
            <person name="Shu W.S."/>
        </authorList>
    </citation>
    <scope>NUCLEOTIDE SEQUENCE [LARGE SCALE GENOMIC DNA]</scope>
    <source>
        <strain evidence="2 3">FACHB-3921</strain>
    </source>
</reference>
<accession>A0ABR8BMR0</accession>
<dbReference type="RefSeq" id="WP_190572261.1">
    <property type="nucleotide sequence ID" value="NZ_JACJQL010000093.1"/>
</dbReference>
<comment type="caution">
    <text evidence="2">The sequence shown here is derived from an EMBL/GenBank/DDBJ whole genome shotgun (WGS) entry which is preliminary data.</text>
</comment>
<name>A0ABR8BMR0_9NOSO</name>